<keyword evidence="2" id="KW-1185">Reference proteome</keyword>
<protein>
    <submittedName>
        <fullName evidence="1">Uncharacterized protein</fullName>
    </submittedName>
</protein>
<dbReference type="AlphaFoldDB" id="A0A0D2LGJ5"/>
<dbReference type="Proteomes" id="UP000054270">
    <property type="component" value="Unassembled WGS sequence"/>
</dbReference>
<dbReference type="EMBL" id="KN817526">
    <property type="protein sequence ID" value="KJA26742.1"/>
    <property type="molecule type" value="Genomic_DNA"/>
</dbReference>
<proteinExistence type="predicted"/>
<organism evidence="1 2">
    <name type="scientific">Hypholoma sublateritium (strain FD-334 SS-4)</name>
    <dbReference type="NCBI Taxonomy" id="945553"/>
    <lineage>
        <taxon>Eukaryota</taxon>
        <taxon>Fungi</taxon>
        <taxon>Dikarya</taxon>
        <taxon>Basidiomycota</taxon>
        <taxon>Agaricomycotina</taxon>
        <taxon>Agaricomycetes</taxon>
        <taxon>Agaricomycetidae</taxon>
        <taxon>Agaricales</taxon>
        <taxon>Agaricineae</taxon>
        <taxon>Strophariaceae</taxon>
        <taxon>Hypholoma</taxon>
    </lineage>
</organism>
<gene>
    <name evidence="1" type="ORF">HYPSUDRAFT_1028975</name>
</gene>
<reference evidence="2" key="1">
    <citation type="submission" date="2014-04" db="EMBL/GenBank/DDBJ databases">
        <title>Evolutionary Origins and Diversification of the Mycorrhizal Mutualists.</title>
        <authorList>
            <consortium name="DOE Joint Genome Institute"/>
            <consortium name="Mycorrhizal Genomics Consortium"/>
            <person name="Kohler A."/>
            <person name="Kuo A."/>
            <person name="Nagy L.G."/>
            <person name="Floudas D."/>
            <person name="Copeland A."/>
            <person name="Barry K.W."/>
            <person name="Cichocki N."/>
            <person name="Veneault-Fourrey C."/>
            <person name="LaButti K."/>
            <person name="Lindquist E.A."/>
            <person name="Lipzen A."/>
            <person name="Lundell T."/>
            <person name="Morin E."/>
            <person name="Murat C."/>
            <person name="Riley R."/>
            <person name="Ohm R."/>
            <person name="Sun H."/>
            <person name="Tunlid A."/>
            <person name="Henrissat B."/>
            <person name="Grigoriev I.V."/>
            <person name="Hibbett D.S."/>
            <person name="Martin F."/>
        </authorList>
    </citation>
    <scope>NUCLEOTIDE SEQUENCE [LARGE SCALE GENOMIC DNA]</scope>
    <source>
        <strain evidence="2">FD-334 SS-4</strain>
    </source>
</reference>
<evidence type="ECO:0000313" key="2">
    <source>
        <dbReference type="Proteomes" id="UP000054270"/>
    </source>
</evidence>
<name>A0A0D2LGJ5_HYPSF</name>
<evidence type="ECO:0000313" key="1">
    <source>
        <dbReference type="EMBL" id="KJA26742.1"/>
    </source>
</evidence>
<sequence length="147" mass="16381">MLHSLDPLFLPLCRYPSSRCSAFLVFACLLRLCCCFPYSLSLSCCRPPNYPSSLHAVETPCPLPFALRFLSCFVTYITSTTPENVHASPFPHPKNRTPLSCALFSLPPLDYYPPAAIMIPRLELDIVKCVSMNLIVGSCFGLVPSYR</sequence>
<accession>A0A0D2LGJ5</accession>